<dbReference type="PANTHER" id="PTHR43520">
    <property type="entry name" value="ATP7, ISOFORM B"/>
    <property type="match status" value="1"/>
</dbReference>
<dbReference type="SUPFAM" id="SSF55008">
    <property type="entry name" value="HMA, heavy metal-associated domain"/>
    <property type="match status" value="1"/>
</dbReference>
<dbReference type="CDD" id="cd00371">
    <property type="entry name" value="HMA"/>
    <property type="match status" value="1"/>
</dbReference>
<dbReference type="InterPro" id="IPR006121">
    <property type="entry name" value="HMA_dom"/>
</dbReference>
<dbReference type="PROSITE" id="PS50846">
    <property type="entry name" value="HMA_2"/>
    <property type="match status" value="1"/>
</dbReference>
<dbReference type="Gene3D" id="3.30.70.100">
    <property type="match status" value="1"/>
</dbReference>
<keyword evidence="3" id="KW-0479">Metal-binding</keyword>
<dbReference type="SUPFAM" id="SSF81653">
    <property type="entry name" value="Calcium ATPase, transduction domain A"/>
    <property type="match status" value="1"/>
</dbReference>
<evidence type="ECO:0000256" key="5">
    <source>
        <dbReference type="ARBA" id="ARBA00022989"/>
    </source>
</evidence>
<dbReference type="Pfam" id="PF00122">
    <property type="entry name" value="E1-E2_ATPase"/>
    <property type="match status" value="1"/>
</dbReference>
<protein>
    <recommendedName>
        <fullName evidence="7">HMA domain-containing protein</fullName>
    </recommendedName>
</protein>
<keyword evidence="6" id="KW-0472">Membrane</keyword>
<dbReference type="EMBL" id="JACXVP010000008">
    <property type="protein sequence ID" value="KAG5591088.1"/>
    <property type="molecule type" value="Genomic_DNA"/>
</dbReference>
<evidence type="ECO:0000256" key="6">
    <source>
        <dbReference type="ARBA" id="ARBA00023136"/>
    </source>
</evidence>
<dbReference type="Proteomes" id="UP000824120">
    <property type="component" value="Chromosome 8"/>
</dbReference>
<dbReference type="Pfam" id="PF00403">
    <property type="entry name" value="HMA"/>
    <property type="match status" value="1"/>
</dbReference>
<keyword evidence="5" id="KW-1133">Transmembrane helix</keyword>
<evidence type="ECO:0000256" key="2">
    <source>
        <dbReference type="ARBA" id="ARBA00022692"/>
    </source>
</evidence>
<dbReference type="InterPro" id="IPR008250">
    <property type="entry name" value="ATPase_P-typ_transduc_dom_A_sf"/>
</dbReference>
<dbReference type="InterPro" id="IPR036163">
    <property type="entry name" value="HMA_dom_sf"/>
</dbReference>
<feature type="domain" description="HMA" evidence="7">
    <location>
        <begin position="47"/>
        <end position="117"/>
    </location>
</feature>
<keyword evidence="2" id="KW-0812">Transmembrane</keyword>
<sequence length="318" mass="33737">MAFEFSSGQEDSGMLLLRRNAAFAKAVEFKVPASGTEQQVQLKNDETMALLDVSGMMCGACVSRVKAILSVDDRVDSAVANMLTETAAVKLKADAAETGSMLDILHNSYVKAGLAVGALLGPGRVSPQIFFLIKSLISTQSRLVITSSGSDSSTDVVGSVAICIEVPTDDIRVGDSLLVFPGETIPVDGRVVAGRSVVDESMLTGESLPMFKEKGVSVSAGTINWDSPLWIEASSTGSNSTISKIVNTEKCRVLSNIMFGLSEKGFLVKMISKKRCSATLEFSAKNLKKKRCSASGTFTVNGTEPLEWSLKEVATSIE</sequence>
<name>A0A9J5XV73_SOLCO</name>
<comment type="subcellular location">
    <subcellularLocation>
        <location evidence="1">Membrane</location>
        <topology evidence="1">Peripheral membrane protein</topology>
    </subcellularLocation>
</comment>
<dbReference type="OrthoDB" id="432719at2759"/>
<evidence type="ECO:0000313" key="8">
    <source>
        <dbReference type="EMBL" id="KAG5591088.1"/>
    </source>
</evidence>
<dbReference type="AlphaFoldDB" id="A0A9J5XV73"/>
<comment type="caution">
    <text evidence="8">The sequence shown here is derived from an EMBL/GenBank/DDBJ whole genome shotgun (WGS) entry which is preliminary data.</text>
</comment>
<evidence type="ECO:0000256" key="3">
    <source>
        <dbReference type="ARBA" id="ARBA00022723"/>
    </source>
</evidence>
<evidence type="ECO:0000256" key="1">
    <source>
        <dbReference type="ARBA" id="ARBA00004170"/>
    </source>
</evidence>
<dbReference type="GO" id="GO:0016020">
    <property type="term" value="C:membrane"/>
    <property type="evidence" value="ECO:0007669"/>
    <property type="project" value="UniProtKB-SubCell"/>
</dbReference>
<evidence type="ECO:0000313" key="9">
    <source>
        <dbReference type="Proteomes" id="UP000824120"/>
    </source>
</evidence>
<keyword evidence="4" id="KW-1278">Translocase</keyword>
<dbReference type="Gene3D" id="2.70.150.10">
    <property type="entry name" value="Calcium-transporting ATPase, cytoplasmic transduction domain A"/>
    <property type="match status" value="1"/>
</dbReference>
<dbReference type="GO" id="GO:0043682">
    <property type="term" value="F:P-type divalent copper transporter activity"/>
    <property type="evidence" value="ECO:0007669"/>
    <property type="project" value="TreeGrafter"/>
</dbReference>
<organism evidence="8 9">
    <name type="scientific">Solanum commersonii</name>
    <name type="common">Commerson's wild potato</name>
    <name type="synonym">Commerson's nightshade</name>
    <dbReference type="NCBI Taxonomy" id="4109"/>
    <lineage>
        <taxon>Eukaryota</taxon>
        <taxon>Viridiplantae</taxon>
        <taxon>Streptophyta</taxon>
        <taxon>Embryophyta</taxon>
        <taxon>Tracheophyta</taxon>
        <taxon>Spermatophyta</taxon>
        <taxon>Magnoliopsida</taxon>
        <taxon>eudicotyledons</taxon>
        <taxon>Gunneridae</taxon>
        <taxon>Pentapetalae</taxon>
        <taxon>asterids</taxon>
        <taxon>lamiids</taxon>
        <taxon>Solanales</taxon>
        <taxon>Solanaceae</taxon>
        <taxon>Solanoideae</taxon>
        <taxon>Solaneae</taxon>
        <taxon>Solanum</taxon>
    </lineage>
</organism>
<dbReference type="GO" id="GO:0009626">
    <property type="term" value="P:plant-type hypersensitive response"/>
    <property type="evidence" value="ECO:0007669"/>
    <property type="project" value="UniProtKB-KW"/>
</dbReference>
<dbReference type="GO" id="GO:0005507">
    <property type="term" value="F:copper ion binding"/>
    <property type="evidence" value="ECO:0007669"/>
    <property type="project" value="TreeGrafter"/>
</dbReference>
<dbReference type="FunFam" id="2.70.150.10:FF:000002">
    <property type="entry name" value="Copper-transporting ATPase 1, putative"/>
    <property type="match status" value="1"/>
</dbReference>
<proteinExistence type="predicted"/>
<evidence type="ECO:0000259" key="7">
    <source>
        <dbReference type="PROSITE" id="PS50846"/>
    </source>
</evidence>
<dbReference type="InterPro" id="IPR059000">
    <property type="entry name" value="ATPase_P-type_domA"/>
</dbReference>
<reference evidence="8 9" key="1">
    <citation type="submission" date="2020-09" db="EMBL/GenBank/DDBJ databases">
        <title>De no assembly of potato wild relative species, Solanum commersonii.</title>
        <authorList>
            <person name="Cho K."/>
        </authorList>
    </citation>
    <scope>NUCLEOTIDE SEQUENCE [LARGE SCALE GENOMIC DNA]</scope>
    <source>
        <strain evidence="8">LZ3.2</strain>
        <tissue evidence="8">Leaf</tissue>
    </source>
</reference>
<evidence type="ECO:0000256" key="4">
    <source>
        <dbReference type="ARBA" id="ARBA00022967"/>
    </source>
</evidence>
<dbReference type="GO" id="GO:0055070">
    <property type="term" value="P:copper ion homeostasis"/>
    <property type="evidence" value="ECO:0007669"/>
    <property type="project" value="TreeGrafter"/>
</dbReference>
<accession>A0A9J5XV73</accession>
<dbReference type="PANTHER" id="PTHR43520:SF19">
    <property type="entry name" value="COPPER-TRANSPORTING ATPASE PAA2, CHLOROPLASTIC"/>
    <property type="match status" value="1"/>
</dbReference>
<keyword evidence="9" id="KW-1185">Reference proteome</keyword>
<gene>
    <name evidence="8" type="ORF">H5410_041602</name>
</gene>